<evidence type="ECO:0000259" key="3">
    <source>
        <dbReference type="PROSITE" id="PS50011"/>
    </source>
</evidence>
<sequence>MVVMMSGILLLLTPAPEPASDHHHHKYQGTTLMLVLIIVTITLFVGLMFHEHRKKSAAAAAATASSKGHQELLEREHLDSGHAHDSGHAQTTLETKQAPSLEVSMPPYVTALDHQHQDNDPLSLSKYSYKSSTFNSRNMVTLQEGWPIFNMDELLRCSARPLYGQGVFGTAYKVTHTSLPNVMIRHLKDVSISYQEFGSRLGDLAKLDHVNVLPIVAYYFSESEKILLYEYLGSGNLSVHLHGKGTARWAPLDWPKRAQIALDVARGIAYIHGKGRNKGLTHGNIKPSNVLLRGDGPNEKACLVDTGLSHLLRACPQSLNMGYRAPEVMTHTNRLFTHKADVFSFGVLLLELITAKQPFPPNAKAVLDLPRLIQSSIQREWTAEIFDPNIPHSVRYEEEIVLMLKIAMDCVRLAPRERPSMAKVVGMIKLTREFGDIPGSTYTDTSENLDPDFV</sequence>
<organism evidence="4 5">
    <name type="scientific">Adiantum capillus-veneris</name>
    <name type="common">Maidenhair fern</name>
    <dbReference type="NCBI Taxonomy" id="13818"/>
    <lineage>
        <taxon>Eukaryota</taxon>
        <taxon>Viridiplantae</taxon>
        <taxon>Streptophyta</taxon>
        <taxon>Embryophyta</taxon>
        <taxon>Tracheophyta</taxon>
        <taxon>Polypodiopsida</taxon>
        <taxon>Polypodiidae</taxon>
        <taxon>Polypodiales</taxon>
        <taxon>Pteridineae</taxon>
        <taxon>Pteridaceae</taxon>
        <taxon>Vittarioideae</taxon>
        <taxon>Adiantum</taxon>
    </lineage>
</organism>
<evidence type="ECO:0000256" key="2">
    <source>
        <dbReference type="SAM" id="Phobius"/>
    </source>
</evidence>
<name>A0A9D4ZSC2_ADICA</name>
<feature type="region of interest" description="Disordered" evidence="1">
    <location>
        <begin position="79"/>
        <end position="99"/>
    </location>
</feature>
<dbReference type="GO" id="GO:0005524">
    <property type="term" value="F:ATP binding"/>
    <property type="evidence" value="ECO:0007669"/>
    <property type="project" value="InterPro"/>
</dbReference>
<evidence type="ECO:0000313" key="4">
    <source>
        <dbReference type="EMBL" id="KAI5084281.1"/>
    </source>
</evidence>
<dbReference type="Proteomes" id="UP000886520">
    <property type="component" value="Chromosome 1"/>
</dbReference>
<keyword evidence="2" id="KW-0812">Transmembrane</keyword>
<dbReference type="InterPro" id="IPR000719">
    <property type="entry name" value="Prot_kinase_dom"/>
</dbReference>
<dbReference type="SUPFAM" id="SSF56112">
    <property type="entry name" value="Protein kinase-like (PK-like)"/>
    <property type="match status" value="1"/>
</dbReference>
<evidence type="ECO:0000256" key="1">
    <source>
        <dbReference type="SAM" id="MobiDB-lite"/>
    </source>
</evidence>
<keyword evidence="2" id="KW-1133">Transmembrane helix</keyword>
<dbReference type="PANTHER" id="PTHR48007:SF4">
    <property type="entry name" value="LEUCINE-RICH REPEAT RECEPTOR-LIKE PROTEIN KINASE PXC1"/>
    <property type="match status" value="1"/>
</dbReference>
<dbReference type="OrthoDB" id="4062651at2759"/>
<proteinExistence type="predicted"/>
<dbReference type="InterPro" id="IPR011009">
    <property type="entry name" value="Kinase-like_dom_sf"/>
</dbReference>
<dbReference type="PROSITE" id="PS50011">
    <property type="entry name" value="PROTEIN_KINASE_DOM"/>
    <property type="match status" value="1"/>
</dbReference>
<reference evidence="4" key="1">
    <citation type="submission" date="2021-01" db="EMBL/GenBank/DDBJ databases">
        <title>Adiantum capillus-veneris genome.</title>
        <authorList>
            <person name="Fang Y."/>
            <person name="Liao Q."/>
        </authorList>
    </citation>
    <scope>NUCLEOTIDE SEQUENCE</scope>
    <source>
        <strain evidence="4">H3</strain>
        <tissue evidence="4">Leaf</tissue>
    </source>
</reference>
<accession>A0A9D4ZSC2</accession>
<dbReference type="InterPro" id="IPR046959">
    <property type="entry name" value="PRK1-6/SRF4-like"/>
</dbReference>
<dbReference type="AlphaFoldDB" id="A0A9D4ZSC2"/>
<feature type="compositionally biased region" description="Polar residues" evidence="1">
    <location>
        <begin position="88"/>
        <end position="98"/>
    </location>
</feature>
<comment type="caution">
    <text evidence="4">The sequence shown here is derived from an EMBL/GenBank/DDBJ whole genome shotgun (WGS) entry which is preliminary data.</text>
</comment>
<dbReference type="PANTHER" id="PTHR48007">
    <property type="entry name" value="LEUCINE-RICH REPEAT RECEPTOR-LIKE PROTEIN KINASE PXC1"/>
    <property type="match status" value="1"/>
</dbReference>
<evidence type="ECO:0000313" key="5">
    <source>
        <dbReference type="Proteomes" id="UP000886520"/>
    </source>
</evidence>
<dbReference type="GO" id="GO:0004672">
    <property type="term" value="F:protein kinase activity"/>
    <property type="evidence" value="ECO:0007669"/>
    <property type="project" value="InterPro"/>
</dbReference>
<dbReference type="Gene3D" id="3.30.200.20">
    <property type="entry name" value="Phosphorylase Kinase, domain 1"/>
    <property type="match status" value="1"/>
</dbReference>
<gene>
    <name evidence="4" type="ORF">GOP47_0000450</name>
</gene>
<dbReference type="Pfam" id="PF00069">
    <property type="entry name" value="Pkinase"/>
    <property type="match status" value="1"/>
</dbReference>
<feature type="transmembrane region" description="Helical" evidence="2">
    <location>
        <begin position="29"/>
        <end position="49"/>
    </location>
</feature>
<keyword evidence="5" id="KW-1185">Reference proteome</keyword>
<feature type="domain" description="Protein kinase" evidence="3">
    <location>
        <begin position="157"/>
        <end position="430"/>
    </location>
</feature>
<protein>
    <recommendedName>
        <fullName evidence="3">Protein kinase domain-containing protein</fullName>
    </recommendedName>
</protein>
<dbReference type="EMBL" id="JABFUD020000001">
    <property type="protein sequence ID" value="KAI5084281.1"/>
    <property type="molecule type" value="Genomic_DNA"/>
</dbReference>
<keyword evidence="2" id="KW-0472">Membrane</keyword>
<dbReference type="Gene3D" id="1.10.510.10">
    <property type="entry name" value="Transferase(Phosphotransferase) domain 1"/>
    <property type="match status" value="1"/>
</dbReference>